<comment type="caution">
    <text evidence="1">The sequence shown here is derived from an EMBL/GenBank/DDBJ whole genome shotgun (WGS) entry which is preliminary data.</text>
</comment>
<dbReference type="Proteomes" id="UP001230220">
    <property type="component" value="Unassembled WGS sequence"/>
</dbReference>
<dbReference type="RefSeq" id="WP_307410195.1">
    <property type="nucleotide sequence ID" value="NZ_JAUSUR010000007.1"/>
</dbReference>
<evidence type="ECO:0000313" key="2">
    <source>
        <dbReference type="Proteomes" id="UP001230220"/>
    </source>
</evidence>
<evidence type="ECO:0000313" key="1">
    <source>
        <dbReference type="EMBL" id="MDQ0362510.1"/>
    </source>
</evidence>
<reference evidence="1 2" key="1">
    <citation type="submission" date="2023-07" db="EMBL/GenBank/DDBJ databases">
        <title>Genomic Encyclopedia of Type Strains, Phase IV (KMG-IV): sequencing the most valuable type-strain genomes for metagenomic binning, comparative biology and taxonomic classification.</title>
        <authorList>
            <person name="Goeker M."/>
        </authorList>
    </citation>
    <scope>NUCLEOTIDE SEQUENCE [LARGE SCALE GENOMIC DNA]</scope>
    <source>
        <strain evidence="1 2">DSM 16784</strain>
    </source>
</reference>
<dbReference type="EMBL" id="JAUSUR010000007">
    <property type="protein sequence ID" value="MDQ0362510.1"/>
    <property type="molecule type" value="Genomic_DNA"/>
</dbReference>
<name>A0ABU0E7P5_9FIRM</name>
<sequence>MYNCYIPYILDLEEPVEEGSTTYSVTYTRGHQRIEIQVPLIDYYYSQGLEEEVNVEEIRSKSYELFSNRFDDYQQKVREETGGE</sequence>
<protein>
    <recommendedName>
        <fullName evidence="3">Phage protein</fullName>
    </recommendedName>
</protein>
<organism evidence="1 2">
    <name type="scientific">Breznakia pachnodae</name>
    <dbReference type="NCBI Taxonomy" id="265178"/>
    <lineage>
        <taxon>Bacteria</taxon>
        <taxon>Bacillati</taxon>
        <taxon>Bacillota</taxon>
        <taxon>Erysipelotrichia</taxon>
        <taxon>Erysipelotrichales</taxon>
        <taxon>Erysipelotrichaceae</taxon>
        <taxon>Breznakia</taxon>
    </lineage>
</organism>
<accession>A0ABU0E7P5</accession>
<evidence type="ECO:0008006" key="3">
    <source>
        <dbReference type="Google" id="ProtNLM"/>
    </source>
</evidence>
<keyword evidence="2" id="KW-1185">Reference proteome</keyword>
<gene>
    <name evidence="1" type="ORF">J2S15_003264</name>
</gene>
<proteinExistence type="predicted"/>